<dbReference type="InterPro" id="IPR028082">
    <property type="entry name" value="Peripla_BP_I"/>
</dbReference>
<evidence type="ECO:0000313" key="6">
    <source>
        <dbReference type="Proteomes" id="UP000198688"/>
    </source>
</evidence>
<evidence type="ECO:0000256" key="3">
    <source>
        <dbReference type="ARBA" id="ARBA00023163"/>
    </source>
</evidence>
<dbReference type="PANTHER" id="PTHR30146:SF153">
    <property type="entry name" value="LACTOSE OPERON REPRESSOR"/>
    <property type="match status" value="1"/>
</dbReference>
<gene>
    <name evidence="5" type="ORF">SAMN04489716_3047</name>
</gene>
<evidence type="ECO:0000256" key="2">
    <source>
        <dbReference type="ARBA" id="ARBA00023125"/>
    </source>
</evidence>
<dbReference type="InterPro" id="IPR010982">
    <property type="entry name" value="Lambda_DNA-bd_dom_sf"/>
</dbReference>
<dbReference type="SMART" id="SM00354">
    <property type="entry name" value="HTH_LACI"/>
    <property type="match status" value="1"/>
</dbReference>
<keyword evidence="3" id="KW-0804">Transcription</keyword>
<organism evidence="5 6">
    <name type="scientific">Actinoplanes derwentensis</name>
    <dbReference type="NCBI Taxonomy" id="113562"/>
    <lineage>
        <taxon>Bacteria</taxon>
        <taxon>Bacillati</taxon>
        <taxon>Actinomycetota</taxon>
        <taxon>Actinomycetes</taxon>
        <taxon>Micromonosporales</taxon>
        <taxon>Micromonosporaceae</taxon>
        <taxon>Actinoplanes</taxon>
    </lineage>
</organism>
<reference evidence="5 6" key="1">
    <citation type="submission" date="2016-10" db="EMBL/GenBank/DDBJ databases">
        <authorList>
            <person name="de Groot N.N."/>
        </authorList>
    </citation>
    <scope>NUCLEOTIDE SEQUENCE [LARGE SCALE GENOMIC DNA]</scope>
    <source>
        <strain evidence="5 6">DSM 43941</strain>
    </source>
</reference>
<keyword evidence="1" id="KW-0805">Transcription regulation</keyword>
<keyword evidence="2" id="KW-0238">DNA-binding</keyword>
<proteinExistence type="predicted"/>
<dbReference type="CDD" id="cd06296">
    <property type="entry name" value="PBP1_CatR-like"/>
    <property type="match status" value="1"/>
</dbReference>
<dbReference type="Gene3D" id="1.10.260.40">
    <property type="entry name" value="lambda repressor-like DNA-binding domains"/>
    <property type="match status" value="1"/>
</dbReference>
<dbReference type="EMBL" id="LT629758">
    <property type="protein sequence ID" value="SDT26295.1"/>
    <property type="molecule type" value="Genomic_DNA"/>
</dbReference>
<name>A0A1H1YXL3_9ACTN</name>
<protein>
    <submittedName>
        <fullName evidence="5">Transcriptional regulator, LacI family</fullName>
    </submittedName>
</protein>
<dbReference type="InterPro" id="IPR000843">
    <property type="entry name" value="HTH_LacI"/>
</dbReference>
<dbReference type="GO" id="GO:0003700">
    <property type="term" value="F:DNA-binding transcription factor activity"/>
    <property type="evidence" value="ECO:0007669"/>
    <property type="project" value="TreeGrafter"/>
</dbReference>
<dbReference type="InterPro" id="IPR046335">
    <property type="entry name" value="LacI/GalR-like_sensor"/>
</dbReference>
<keyword evidence="6" id="KW-1185">Reference proteome</keyword>
<evidence type="ECO:0000313" key="5">
    <source>
        <dbReference type="EMBL" id="SDT26295.1"/>
    </source>
</evidence>
<dbReference type="Pfam" id="PF13377">
    <property type="entry name" value="Peripla_BP_3"/>
    <property type="match status" value="1"/>
</dbReference>
<dbReference type="GO" id="GO:0000976">
    <property type="term" value="F:transcription cis-regulatory region binding"/>
    <property type="evidence" value="ECO:0007669"/>
    <property type="project" value="TreeGrafter"/>
</dbReference>
<sequence>MDGRYGAAKFGSQLPMVVRDVSMTEPRTTIAVIAGEVGVSVTTVSKVLNGRSDVAAQTRARVEASLQAHGYRRRSRRPPAVTGHIDLVFHEFDSAWAMEVIRGVEAVTTAARVELLISQLDGSHRPPRHWADDVLARNPLGVLLVLCHPTESQQRQLHRQRIPFVVLDTDSATAASVPTVGSNNFNGGLLATRHLLDLGHRRIAVVSGPADVLCSRARVAGYRSAHDEHGLPADPALVRYGHFTGETGYQHGLDLLGVADRPTAVFAGSDMQAMGVIRAARKLGLQVPADLSVVGYDNVEMTAWSATPLTTVDQHVREMAGTAVRMLLDLARGVPVPMTRVDLVTELIVRESTAPPH</sequence>
<accession>A0A1H1YXL3</accession>
<dbReference type="AlphaFoldDB" id="A0A1H1YXL3"/>
<dbReference type="PROSITE" id="PS50932">
    <property type="entry name" value="HTH_LACI_2"/>
    <property type="match status" value="1"/>
</dbReference>
<evidence type="ECO:0000259" key="4">
    <source>
        <dbReference type="PROSITE" id="PS50932"/>
    </source>
</evidence>
<dbReference type="SUPFAM" id="SSF47413">
    <property type="entry name" value="lambda repressor-like DNA-binding domains"/>
    <property type="match status" value="1"/>
</dbReference>
<dbReference type="CDD" id="cd01392">
    <property type="entry name" value="HTH_LacI"/>
    <property type="match status" value="1"/>
</dbReference>
<feature type="domain" description="HTH lacI-type" evidence="4">
    <location>
        <begin position="28"/>
        <end position="82"/>
    </location>
</feature>
<dbReference type="STRING" id="113562.SAMN04489716_3047"/>
<evidence type="ECO:0000256" key="1">
    <source>
        <dbReference type="ARBA" id="ARBA00023015"/>
    </source>
</evidence>
<dbReference type="Pfam" id="PF00356">
    <property type="entry name" value="LacI"/>
    <property type="match status" value="1"/>
</dbReference>
<dbReference type="Gene3D" id="3.40.50.2300">
    <property type="match status" value="2"/>
</dbReference>
<dbReference type="PANTHER" id="PTHR30146">
    <property type="entry name" value="LACI-RELATED TRANSCRIPTIONAL REPRESSOR"/>
    <property type="match status" value="1"/>
</dbReference>
<dbReference type="Proteomes" id="UP000198688">
    <property type="component" value="Chromosome I"/>
</dbReference>
<dbReference type="SUPFAM" id="SSF53822">
    <property type="entry name" value="Periplasmic binding protein-like I"/>
    <property type="match status" value="1"/>
</dbReference>